<dbReference type="KEGG" id="sbar:H5V43_09770"/>
<organism evidence="3 4">
    <name type="scientific">Sphingobium fuliginis (strain ATCC 27551)</name>
    <dbReference type="NCBI Taxonomy" id="336203"/>
    <lineage>
        <taxon>Bacteria</taxon>
        <taxon>Pseudomonadati</taxon>
        <taxon>Pseudomonadota</taxon>
        <taxon>Alphaproteobacteria</taxon>
        <taxon>Sphingomonadales</taxon>
        <taxon>Sphingomonadaceae</taxon>
        <taxon>Sphingobium</taxon>
    </lineage>
</organism>
<dbReference type="Proteomes" id="UP000593663">
    <property type="component" value="Chromosome 1"/>
</dbReference>
<evidence type="ECO:0000259" key="2">
    <source>
        <dbReference type="PROSITE" id="PS50927"/>
    </source>
</evidence>
<evidence type="ECO:0000256" key="1">
    <source>
        <dbReference type="SAM" id="SignalP"/>
    </source>
</evidence>
<name>A0A7M2GEJ6_SPHSA</name>
<dbReference type="PROSITE" id="PS50927">
    <property type="entry name" value="BULB_LECTIN"/>
    <property type="match status" value="1"/>
</dbReference>
<accession>A0A7M2GEJ6</accession>
<keyword evidence="1" id="KW-0732">Signal</keyword>
<dbReference type="Gene3D" id="2.90.10.10">
    <property type="entry name" value="Bulb-type lectin domain"/>
    <property type="match status" value="2"/>
</dbReference>
<reference evidence="4" key="1">
    <citation type="submission" date="2020-08" db="EMBL/GenBank/DDBJ databases">
        <title>Complete genome sequence of Sphingobium barthaii strain KK22, a high-molecular-weight polycyclic aromatic hydrocarbon-degrading soil bacterium.</title>
        <authorList>
            <person name="Mori J.F."/>
            <person name="Kanaly R.A."/>
        </authorList>
    </citation>
    <scope>NUCLEOTIDE SEQUENCE [LARGE SCALE GENOMIC DNA]</scope>
    <source>
        <strain evidence="4">KK22</strain>
    </source>
</reference>
<dbReference type="AlphaFoldDB" id="A0A7M2GEJ6"/>
<dbReference type="SMART" id="SM00108">
    <property type="entry name" value="B_lectin"/>
    <property type="match status" value="1"/>
</dbReference>
<dbReference type="SUPFAM" id="SSF51110">
    <property type="entry name" value="alpha-D-mannose-specific plant lectins"/>
    <property type="match status" value="1"/>
</dbReference>
<dbReference type="RefSeq" id="WP_128830810.1">
    <property type="nucleotide sequence ID" value="NZ_BATN01000080.1"/>
</dbReference>
<evidence type="ECO:0000313" key="3">
    <source>
        <dbReference type="EMBL" id="QOT70449.1"/>
    </source>
</evidence>
<dbReference type="InterPro" id="IPR001480">
    <property type="entry name" value="Bulb-type_lectin_dom"/>
</dbReference>
<feature type="signal peptide" evidence="1">
    <location>
        <begin position="1"/>
        <end position="30"/>
    </location>
</feature>
<evidence type="ECO:0000313" key="4">
    <source>
        <dbReference type="Proteomes" id="UP000593663"/>
    </source>
</evidence>
<proteinExistence type="predicted"/>
<protein>
    <recommendedName>
        <fullName evidence="2">Bulb-type lectin domain-containing protein</fullName>
    </recommendedName>
</protein>
<feature type="domain" description="Bulb-type lectin" evidence="2">
    <location>
        <begin position="38"/>
        <end position="178"/>
    </location>
</feature>
<feature type="chain" id="PRO_5032732434" description="Bulb-type lectin domain-containing protein" evidence="1">
    <location>
        <begin position="31"/>
        <end position="178"/>
    </location>
</feature>
<dbReference type="InterPro" id="IPR036426">
    <property type="entry name" value="Bulb-type_lectin_dom_sf"/>
</dbReference>
<dbReference type="EMBL" id="CP060035">
    <property type="protein sequence ID" value="QOT70449.1"/>
    <property type="molecule type" value="Genomic_DNA"/>
</dbReference>
<sequence length="178" mass="18707">MFSIRSKIAKAFSASVAMIVSAMMPAAAQAAQLQTPLIPTNNASIVLNYNDSVVSRDGRFRFIFQADGNLVLYQGTTALWDSGTTPHPYTVTQPGGPYTGGGFTTNFITYACIAQFQADGNLVVLGASGLAAAGNPCPGRSPAGMTVLWSSNTYPYPGARLEVQDDGNVVIYDASLRA</sequence>
<gene>
    <name evidence="3" type="ORF">H5V43_09770</name>
</gene>